<evidence type="ECO:0000259" key="5">
    <source>
        <dbReference type="PROSITE" id="PS50109"/>
    </source>
</evidence>
<feature type="modified residue" description="4-aspartylphosphate" evidence="3">
    <location>
        <position position="577"/>
    </location>
</feature>
<evidence type="ECO:0000313" key="8">
    <source>
        <dbReference type="EMBL" id="GGA05079.1"/>
    </source>
</evidence>
<dbReference type="PRINTS" id="PR00344">
    <property type="entry name" value="BCTRLSENSOR"/>
</dbReference>
<dbReference type="Gene3D" id="3.40.50.2300">
    <property type="match status" value="1"/>
</dbReference>
<dbReference type="InterPro" id="IPR003594">
    <property type="entry name" value="HATPase_dom"/>
</dbReference>
<dbReference type="Proteomes" id="UP000628017">
    <property type="component" value="Unassembled WGS sequence"/>
</dbReference>
<dbReference type="NCBIfam" id="TIGR00229">
    <property type="entry name" value="sensory_box"/>
    <property type="match status" value="1"/>
</dbReference>
<dbReference type="InterPro" id="IPR005467">
    <property type="entry name" value="His_kinase_dom"/>
</dbReference>
<dbReference type="Gene3D" id="3.30.565.10">
    <property type="entry name" value="Histidine kinase-like ATPase, C-terminal domain"/>
    <property type="match status" value="1"/>
</dbReference>
<dbReference type="Gene3D" id="1.10.287.130">
    <property type="match status" value="1"/>
</dbReference>
<evidence type="ECO:0000256" key="2">
    <source>
        <dbReference type="ARBA" id="ARBA00012438"/>
    </source>
</evidence>
<protein>
    <recommendedName>
        <fullName evidence="2">histidine kinase</fullName>
        <ecNumber evidence="2">2.7.13.3</ecNumber>
    </recommendedName>
</protein>
<dbReference type="InterPro" id="IPR000014">
    <property type="entry name" value="PAS"/>
</dbReference>
<dbReference type="InterPro" id="IPR011006">
    <property type="entry name" value="CheY-like_superfamily"/>
</dbReference>
<gene>
    <name evidence="8" type="ORF">GCM10011498_00610</name>
</gene>
<evidence type="ECO:0000256" key="4">
    <source>
        <dbReference type="SAM" id="Coils"/>
    </source>
</evidence>
<dbReference type="InterPro" id="IPR004358">
    <property type="entry name" value="Sig_transdc_His_kin-like_C"/>
</dbReference>
<dbReference type="SMART" id="SM00387">
    <property type="entry name" value="HATPase_c"/>
    <property type="match status" value="1"/>
</dbReference>
<dbReference type="SUPFAM" id="SSF55874">
    <property type="entry name" value="ATPase domain of HSP90 chaperone/DNA topoisomerase II/histidine kinase"/>
    <property type="match status" value="1"/>
</dbReference>
<dbReference type="EC" id="2.7.13.3" evidence="2"/>
<dbReference type="InterPro" id="IPR001789">
    <property type="entry name" value="Sig_transdc_resp-reg_receiver"/>
</dbReference>
<dbReference type="PROSITE" id="PS50109">
    <property type="entry name" value="HIS_KIN"/>
    <property type="match status" value="1"/>
</dbReference>
<accession>A0A916QRW2</accession>
<evidence type="ECO:0000313" key="9">
    <source>
        <dbReference type="Proteomes" id="UP000628017"/>
    </source>
</evidence>
<feature type="coiled-coil region" evidence="4">
    <location>
        <begin position="146"/>
        <end position="183"/>
    </location>
</feature>
<keyword evidence="9" id="KW-1185">Reference proteome</keyword>
<evidence type="ECO:0000259" key="6">
    <source>
        <dbReference type="PROSITE" id="PS50110"/>
    </source>
</evidence>
<dbReference type="EMBL" id="BMKA01000001">
    <property type="protein sequence ID" value="GGA05079.1"/>
    <property type="molecule type" value="Genomic_DNA"/>
</dbReference>
<dbReference type="PANTHER" id="PTHR43065:SF42">
    <property type="entry name" value="TWO-COMPONENT SENSOR PPRA"/>
    <property type="match status" value="1"/>
</dbReference>
<dbReference type="Pfam" id="PF02518">
    <property type="entry name" value="HATPase_c"/>
    <property type="match status" value="1"/>
</dbReference>
<dbReference type="PROSITE" id="PS50110">
    <property type="entry name" value="RESPONSE_REGULATORY"/>
    <property type="match status" value="1"/>
</dbReference>
<dbReference type="PANTHER" id="PTHR43065">
    <property type="entry name" value="SENSOR HISTIDINE KINASE"/>
    <property type="match status" value="1"/>
</dbReference>
<dbReference type="InterPro" id="IPR036890">
    <property type="entry name" value="HATPase_C_sf"/>
</dbReference>
<sequence length="643" mass="70184">MTDQTTTQMMRSGLNLIGQALTIYDADLKLAVSNRRFQEMFDLPDHLVETGARFRETIGYLASRGEYGHVDDLESFVQLRVDQARDFEPHYMERQRANGDWISVEGSPLRTGGWVTVYTDITQIKRQEAMLRSEGEKLSADLITRSEELTETIRRLAATNSALEEAKRDLIDAEARARVTAEMTPAHIAHVDRNKVYTYSNRKLFEVIGASPRDIIGLSTKEALGPDAHRQIGPMFDKALAGDANVSEFDLHEGTRRVRAAFTPDINPDGDIVGAYVLSMDITAEAQARAALQQTRKRELAAQLTSGLAHDFANLLTVILGLQGQLERMDNMPGEAAEAIATTKAAALRGGVLLDKLSDVSGRRDLSVSAVRIDALFEDLSALAKAALPDTITLEIENEGIERPVMLDRGFMQDGLLNLVLNARDAILGHGQDDGTISVTARLRGTTWVEFLVCDTGPGFSDQGLSNALDPFFTSKASEGSGLGLTMVYDFAQLSGGRVRINNRSEGGAKVTVQLPLRYGSLTSGLGMVLLVEDKDDLRENTREMLRAMGHVVLETDTAEEALVLSQVPGISHVLSDIMLGEGMTGLDMARALLDTGINVPVIMMTGLPADDPVRQQAEAQFPLVNKPFAEAQLAEKFDEVQA</sequence>
<dbReference type="Pfam" id="PF12860">
    <property type="entry name" value="PAS_7"/>
    <property type="match status" value="1"/>
</dbReference>
<dbReference type="InterPro" id="IPR035965">
    <property type="entry name" value="PAS-like_dom_sf"/>
</dbReference>
<dbReference type="SUPFAM" id="SSF52172">
    <property type="entry name" value="CheY-like"/>
    <property type="match status" value="1"/>
</dbReference>
<keyword evidence="8" id="KW-0418">Kinase</keyword>
<dbReference type="GO" id="GO:0004673">
    <property type="term" value="F:protein histidine kinase activity"/>
    <property type="evidence" value="ECO:0007669"/>
    <property type="project" value="UniProtKB-EC"/>
</dbReference>
<proteinExistence type="predicted"/>
<feature type="domain" description="PAS" evidence="7">
    <location>
        <begin position="173"/>
        <end position="243"/>
    </location>
</feature>
<keyword evidence="8" id="KW-0808">Transferase</keyword>
<dbReference type="SUPFAM" id="SSF55785">
    <property type="entry name" value="PYP-like sensor domain (PAS domain)"/>
    <property type="match status" value="1"/>
</dbReference>
<reference evidence="8" key="2">
    <citation type="submission" date="2020-09" db="EMBL/GenBank/DDBJ databases">
        <authorList>
            <person name="Sun Q."/>
            <person name="Zhou Y."/>
        </authorList>
    </citation>
    <scope>NUCLEOTIDE SEQUENCE</scope>
    <source>
        <strain evidence="8">CGMCC 1.15880</strain>
    </source>
</reference>
<dbReference type="GO" id="GO:0000160">
    <property type="term" value="P:phosphorelay signal transduction system"/>
    <property type="evidence" value="ECO:0007669"/>
    <property type="project" value="InterPro"/>
</dbReference>
<dbReference type="InterPro" id="IPR013656">
    <property type="entry name" value="PAS_4"/>
</dbReference>
<evidence type="ECO:0000256" key="1">
    <source>
        <dbReference type="ARBA" id="ARBA00000085"/>
    </source>
</evidence>
<dbReference type="Pfam" id="PF00072">
    <property type="entry name" value="Response_reg"/>
    <property type="match status" value="1"/>
</dbReference>
<evidence type="ECO:0000256" key="3">
    <source>
        <dbReference type="PROSITE-ProRule" id="PRU00169"/>
    </source>
</evidence>
<feature type="domain" description="Response regulatory" evidence="6">
    <location>
        <begin position="528"/>
        <end position="642"/>
    </location>
</feature>
<dbReference type="SMART" id="SM00448">
    <property type="entry name" value="REC"/>
    <property type="match status" value="1"/>
</dbReference>
<keyword evidence="4" id="KW-0175">Coiled coil</keyword>
<organism evidence="8 9">
    <name type="scientific">Neptunicoccus cionae</name>
    <dbReference type="NCBI Taxonomy" id="2035344"/>
    <lineage>
        <taxon>Bacteria</taxon>
        <taxon>Pseudomonadati</taxon>
        <taxon>Pseudomonadota</taxon>
        <taxon>Alphaproteobacteria</taxon>
        <taxon>Rhodobacterales</taxon>
        <taxon>Paracoccaceae</taxon>
        <taxon>Neptunicoccus</taxon>
    </lineage>
</organism>
<name>A0A916QRW2_9RHOB</name>
<evidence type="ECO:0000259" key="7">
    <source>
        <dbReference type="PROSITE" id="PS50112"/>
    </source>
</evidence>
<dbReference type="AlphaFoldDB" id="A0A916QRW2"/>
<comment type="caution">
    <text evidence="8">The sequence shown here is derived from an EMBL/GenBank/DDBJ whole genome shotgun (WGS) entry which is preliminary data.</text>
</comment>
<feature type="domain" description="Histidine kinase" evidence="5">
    <location>
        <begin position="307"/>
        <end position="519"/>
    </location>
</feature>
<reference evidence="8" key="1">
    <citation type="journal article" date="2014" name="Int. J. Syst. Evol. Microbiol.">
        <title>Complete genome sequence of Corynebacterium casei LMG S-19264T (=DSM 44701T), isolated from a smear-ripened cheese.</title>
        <authorList>
            <consortium name="US DOE Joint Genome Institute (JGI-PGF)"/>
            <person name="Walter F."/>
            <person name="Albersmeier A."/>
            <person name="Kalinowski J."/>
            <person name="Ruckert C."/>
        </authorList>
    </citation>
    <scope>NUCLEOTIDE SEQUENCE</scope>
    <source>
        <strain evidence="8">CGMCC 1.15880</strain>
    </source>
</reference>
<dbReference type="Pfam" id="PF08448">
    <property type="entry name" value="PAS_4"/>
    <property type="match status" value="1"/>
</dbReference>
<comment type="catalytic activity">
    <reaction evidence="1">
        <text>ATP + protein L-histidine = ADP + protein N-phospho-L-histidine.</text>
        <dbReference type="EC" id="2.7.13.3"/>
    </reaction>
</comment>
<keyword evidence="3" id="KW-0597">Phosphoprotein</keyword>
<dbReference type="PROSITE" id="PS50112">
    <property type="entry name" value="PAS"/>
    <property type="match status" value="1"/>
</dbReference>
<dbReference type="Gene3D" id="3.30.450.20">
    <property type="entry name" value="PAS domain"/>
    <property type="match status" value="2"/>
</dbReference>